<gene>
    <name evidence="1" type="ORF">GCM10009827_101190</name>
</gene>
<protein>
    <submittedName>
        <fullName evidence="1">Uncharacterized protein</fullName>
    </submittedName>
</protein>
<comment type="caution">
    <text evidence="1">The sequence shown here is derived from an EMBL/GenBank/DDBJ whole genome shotgun (WGS) entry which is preliminary data.</text>
</comment>
<name>A0ABP4NNC3_9ACTN</name>
<dbReference type="EMBL" id="BAAAQD010000033">
    <property type="protein sequence ID" value="GAA1563354.1"/>
    <property type="molecule type" value="Genomic_DNA"/>
</dbReference>
<keyword evidence="2" id="KW-1185">Reference proteome</keyword>
<dbReference type="RefSeq" id="WP_344512508.1">
    <property type="nucleotide sequence ID" value="NZ_BAAAQD010000033.1"/>
</dbReference>
<evidence type="ECO:0000313" key="2">
    <source>
        <dbReference type="Proteomes" id="UP001501470"/>
    </source>
</evidence>
<evidence type="ECO:0000313" key="1">
    <source>
        <dbReference type="EMBL" id="GAA1563354.1"/>
    </source>
</evidence>
<dbReference type="Proteomes" id="UP001501470">
    <property type="component" value="Unassembled WGS sequence"/>
</dbReference>
<proteinExistence type="predicted"/>
<accession>A0ABP4NNC3</accession>
<reference evidence="2" key="1">
    <citation type="journal article" date="2019" name="Int. J. Syst. Evol. Microbiol.">
        <title>The Global Catalogue of Microorganisms (GCM) 10K type strain sequencing project: providing services to taxonomists for standard genome sequencing and annotation.</title>
        <authorList>
            <consortium name="The Broad Institute Genomics Platform"/>
            <consortium name="The Broad Institute Genome Sequencing Center for Infectious Disease"/>
            <person name="Wu L."/>
            <person name="Ma J."/>
        </authorList>
    </citation>
    <scope>NUCLEOTIDE SEQUENCE [LARGE SCALE GENOMIC DNA]</scope>
    <source>
        <strain evidence="2">JCM 15933</strain>
    </source>
</reference>
<organism evidence="1 2">
    <name type="scientific">Dactylosporangium maewongense</name>
    <dbReference type="NCBI Taxonomy" id="634393"/>
    <lineage>
        <taxon>Bacteria</taxon>
        <taxon>Bacillati</taxon>
        <taxon>Actinomycetota</taxon>
        <taxon>Actinomycetes</taxon>
        <taxon>Micromonosporales</taxon>
        <taxon>Micromonosporaceae</taxon>
        <taxon>Dactylosporangium</taxon>
    </lineage>
</organism>
<sequence>MRRLQFGELVVDVDTDGGAVADFLDRIAGASGARQPTHQLIVRRAGDARLVIDEMRRVISLTLPIDAAGPAILIGVLQAVTRGIAFLERSADTRVLLHGSAFTVASGAGVAVLDGGLGQGKTSLALAMARAHGRLLVDEFAFAHTTPDGVVLAAAPTLPWHVRSDMAPYTAPAPTEAPLRYPSELRATVATAACDAPLHVVLIPDQGLQAGRTEPVEPDAARHLLRWALTDHLCKLTDPQLDHVSILADASQVVDPAGRPLAEQASPLPTHSGLLQQLIAVPAFRVGVGAPADLPASVAAAGLAVGSVKG</sequence>